<name>A0ABT2YMN0_9BURK</name>
<evidence type="ECO:0000256" key="1">
    <source>
        <dbReference type="SAM" id="MobiDB-lite"/>
    </source>
</evidence>
<dbReference type="EMBL" id="JAJIRN010000014">
    <property type="protein sequence ID" value="MCV2371316.1"/>
    <property type="molecule type" value="Genomic_DNA"/>
</dbReference>
<organism evidence="2 3">
    <name type="scientific">Roseateles oligotrophus</name>
    <dbReference type="NCBI Taxonomy" id="1769250"/>
    <lineage>
        <taxon>Bacteria</taxon>
        <taxon>Pseudomonadati</taxon>
        <taxon>Pseudomonadota</taxon>
        <taxon>Betaproteobacteria</taxon>
        <taxon>Burkholderiales</taxon>
        <taxon>Sphaerotilaceae</taxon>
        <taxon>Roseateles</taxon>
    </lineage>
</organism>
<sequence length="351" mass="38531">MNQRDFFMPAPQSAAEPRRAPQMRRFDVCNGDADGLCAVLQWRLQQPLPATLITGLKRDIELLRQVPVLAGEIAGPLEVLVCDLSMQRNLPALQQLLAMGAQVHYFDHHGFALMPAHPGLHAHLDSRSNTCSSLLMDRYLQGRWRDWALVGAYGDNLLAVADALALASGINERDRGLLRQLGEAINYNAYGETLADVLISPTALYGKLARFQDPLQALQQEPVLQQLLSLKSDDLRKARTLTPFWQDGHASLLILPDEPWTRRVSGCLANSLVQSDPQRAHAVLRSDPQGGHRVSVRAPLDAPAGADELCRQFGGGGRVAAAGIDHLPVARLQPFIEAFAVQHWGQRARAA</sequence>
<feature type="region of interest" description="Disordered" evidence="1">
    <location>
        <begin position="1"/>
        <end position="20"/>
    </location>
</feature>
<dbReference type="RefSeq" id="WP_263573896.1">
    <property type="nucleotide sequence ID" value="NZ_JAJIRN010000014.1"/>
</dbReference>
<dbReference type="InterPro" id="IPR038763">
    <property type="entry name" value="DHH_sf"/>
</dbReference>
<keyword evidence="3" id="KW-1185">Reference proteome</keyword>
<proteinExistence type="predicted"/>
<protein>
    <recommendedName>
        <fullName evidence="4">Acetyltransferase</fullName>
    </recommendedName>
</protein>
<evidence type="ECO:0008006" key="4">
    <source>
        <dbReference type="Google" id="ProtNLM"/>
    </source>
</evidence>
<evidence type="ECO:0000313" key="2">
    <source>
        <dbReference type="EMBL" id="MCV2371316.1"/>
    </source>
</evidence>
<gene>
    <name evidence="2" type="ORF">LNV07_24770</name>
</gene>
<dbReference type="Proteomes" id="UP001209701">
    <property type="component" value="Unassembled WGS sequence"/>
</dbReference>
<evidence type="ECO:0000313" key="3">
    <source>
        <dbReference type="Proteomes" id="UP001209701"/>
    </source>
</evidence>
<dbReference type="SUPFAM" id="SSF64182">
    <property type="entry name" value="DHH phosphoesterases"/>
    <property type="match status" value="1"/>
</dbReference>
<accession>A0ABT2YMN0</accession>
<comment type="caution">
    <text evidence="2">The sequence shown here is derived from an EMBL/GenBank/DDBJ whole genome shotgun (WGS) entry which is preliminary data.</text>
</comment>
<reference evidence="2 3" key="1">
    <citation type="submission" date="2021-11" db="EMBL/GenBank/DDBJ databases">
        <authorList>
            <person name="Liang Q."/>
            <person name="Mou H."/>
            <person name="Liu Z."/>
        </authorList>
    </citation>
    <scope>NUCLEOTIDE SEQUENCE [LARGE SCALE GENOMIC DNA]</scope>
    <source>
        <strain evidence="2 3">CHU3</strain>
    </source>
</reference>